<dbReference type="GO" id="GO:0005829">
    <property type="term" value="C:cytosol"/>
    <property type="evidence" value="ECO:0007669"/>
    <property type="project" value="TreeGrafter"/>
</dbReference>
<evidence type="ECO:0000313" key="2">
    <source>
        <dbReference type="EnsemblPlants" id="LPERR08G20040.1"/>
    </source>
</evidence>
<name>A0A0D9XAS3_9ORYZ</name>
<dbReference type="GO" id="GO:1902387">
    <property type="term" value="F:ceramide 1-phosphate binding"/>
    <property type="evidence" value="ECO:0007669"/>
    <property type="project" value="TreeGrafter"/>
</dbReference>
<accession>A0A0D9XAS3</accession>
<dbReference type="HOGENOM" id="CLU_082630_0_0_1"/>
<dbReference type="InterPro" id="IPR014830">
    <property type="entry name" value="Glycolipid_transfer_prot_dom"/>
</dbReference>
<keyword evidence="3" id="KW-1185">Reference proteome</keyword>
<dbReference type="STRING" id="77586.A0A0D9XAS3"/>
<reference evidence="3" key="2">
    <citation type="submission" date="2013-12" db="EMBL/GenBank/DDBJ databases">
        <authorList>
            <person name="Yu Y."/>
            <person name="Lee S."/>
            <person name="de Baynast K."/>
            <person name="Wissotski M."/>
            <person name="Liu L."/>
            <person name="Talag J."/>
            <person name="Goicoechea J."/>
            <person name="Angelova A."/>
            <person name="Jetty R."/>
            <person name="Kudrna D."/>
            <person name="Golser W."/>
            <person name="Rivera L."/>
            <person name="Zhang J."/>
            <person name="Wing R."/>
        </authorList>
    </citation>
    <scope>NUCLEOTIDE SEQUENCE</scope>
</reference>
<dbReference type="EnsemblPlants" id="LPERR08G20040.1">
    <property type="protein sequence ID" value="LPERR08G20040.1"/>
    <property type="gene ID" value="LPERR08G20040"/>
</dbReference>
<feature type="domain" description="Glycolipid transfer protein" evidence="1">
    <location>
        <begin position="41"/>
        <end position="189"/>
    </location>
</feature>
<dbReference type="Gene3D" id="1.10.3520.10">
    <property type="entry name" value="Glycolipid transfer protein"/>
    <property type="match status" value="1"/>
</dbReference>
<dbReference type="Proteomes" id="UP000032180">
    <property type="component" value="Chromosome 8"/>
</dbReference>
<dbReference type="PANTHER" id="PTHR10219:SF28">
    <property type="entry name" value="ACD11 HOMOLOG PROTEIN"/>
    <property type="match status" value="1"/>
</dbReference>
<dbReference type="PANTHER" id="PTHR10219">
    <property type="entry name" value="GLYCOLIPID TRANSFER PROTEIN-RELATED"/>
    <property type="match status" value="1"/>
</dbReference>
<proteinExistence type="predicted"/>
<evidence type="ECO:0000259" key="1">
    <source>
        <dbReference type="Pfam" id="PF08718"/>
    </source>
</evidence>
<protein>
    <recommendedName>
        <fullName evidence="1">Glycolipid transfer protein domain-containing protein</fullName>
    </recommendedName>
</protein>
<sequence>MALEEVQQVGELVEGESRRPLAEYASELDALSRSVQTSPLRLKALVRACHHALAFFDLLGVEAAFWKIEYAERLLDLDRAAGSVATAGDLLDADLAAAGRNVAATGTRSNNLVRVKRGIELKRALFHLMLGQIQQQKNRGVVVSFDGLVAMAYAAVFARHHDKNVQSTVADSICAIPVKSVSDFFATINETDESAAAEMHKYIEAANGVISYIDELFASRGLSSDF</sequence>
<organism evidence="2 3">
    <name type="scientific">Leersia perrieri</name>
    <dbReference type="NCBI Taxonomy" id="77586"/>
    <lineage>
        <taxon>Eukaryota</taxon>
        <taxon>Viridiplantae</taxon>
        <taxon>Streptophyta</taxon>
        <taxon>Embryophyta</taxon>
        <taxon>Tracheophyta</taxon>
        <taxon>Spermatophyta</taxon>
        <taxon>Magnoliopsida</taxon>
        <taxon>Liliopsida</taxon>
        <taxon>Poales</taxon>
        <taxon>Poaceae</taxon>
        <taxon>BOP clade</taxon>
        <taxon>Oryzoideae</taxon>
        <taxon>Oryzeae</taxon>
        <taxon>Oryzinae</taxon>
        <taxon>Leersia</taxon>
    </lineage>
</organism>
<dbReference type="Gramene" id="LPERR08G20040.1">
    <property type="protein sequence ID" value="LPERR08G20040.1"/>
    <property type="gene ID" value="LPERR08G20040"/>
</dbReference>
<evidence type="ECO:0000313" key="3">
    <source>
        <dbReference type="Proteomes" id="UP000032180"/>
    </source>
</evidence>
<reference evidence="2" key="3">
    <citation type="submission" date="2015-04" db="UniProtKB">
        <authorList>
            <consortium name="EnsemblPlants"/>
        </authorList>
    </citation>
    <scope>IDENTIFICATION</scope>
</reference>
<dbReference type="SUPFAM" id="SSF110004">
    <property type="entry name" value="Glycolipid transfer protein, GLTP"/>
    <property type="match status" value="1"/>
</dbReference>
<dbReference type="InterPro" id="IPR036497">
    <property type="entry name" value="GLTP_sf"/>
</dbReference>
<dbReference type="GO" id="GO:1902388">
    <property type="term" value="F:ceramide 1-phosphate transfer activity"/>
    <property type="evidence" value="ECO:0007669"/>
    <property type="project" value="TreeGrafter"/>
</dbReference>
<dbReference type="GO" id="GO:0016020">
    <property type="term" value="C:membrane"/>
    <property type="evidence" value="ECO:0007669"/>
    <property type="project" value="TreeGrafter"/>
</dbReference>
<dbReference type="AlphaFoldDB" id="A0A0D9XAS3"/>
<reference evidence="2 3" key="1">
    <citation type="submission" date="2012-08" db="EMBL/GenBank/DDBJ databases">
        <title>Oryza genome evolution.</title>
        <authorList>
            <person name="Wing R.A."/>
        </authorList>
    </citation>
    <scope>NUCLEOTIDE SEQUENCE</scope>
</reference>
<dbReference type="eggNOG" id="KOG4189">
    <property type="taxonomic scope" value="Eukaryota"/>
</dbReference>
<dbReference type="Pfam" id="PF08718">
    <property type="entry name" value="GLTP"/>
    <property type="match status" value="1"/>
</dbReference>